<proteinExistence type="predicted"/>
<accession>A0A0D2FAF5</accession>
<organism evidence="1 2">
    <name type="scientific">Cladophialophora bantiana (strain ATCC 10958 / CBS 173.52 / CDC B-1940 / NIH 8579)</name>
    <name type="common">Xylohypha bantiana</name>
    <dbReference type="NCBI Taxonomy" id="1442370"/>
    <lineage>
        <taxon>Eukaryota</taxon>
        <taxon>Fungi</taxon>
        <taxon>Dikarya</taxon>
        <taxon>Ascomycota</taxon>
        <taxon>Pezizomycotina</taxon>
        <taxon>Eurotiomycetes</taxon>
        <taxon>Chaetothyriomycetidae</taxon>
        <taxon>Chaetothyriales</taxon>
        <taxon>Herpotrichiellaceae</taxon>
        <taxon>Cladophialophora</taxon>
    </lineage>
</organism>
<dbReference type="AlphaFoldDB" id="A0A0D2FAF5"/>
<sequence length="65" mass="6915">MPKDDSIVTKAGLQQGHITAGMQSTPSTTQQSLDQLIVIGGSIGSAEPQPVLCMVWCYADRIPRS</sequence>
<gene>
    <name evidence="1" type="ORF">Z519_00729</name>
</gene>
<reference evidence="1" key="1">
    <citation type="submission" date="2015-01" db="EMBL/GenBank/DDBJ databases">
        <title>The Genome Sequence of Cladophialophora bantiana CBS 173.52.</title>
        <authorList>
            <consortium name="The Broad Institute Genomics Platform"/>
            <person name="Cuomo C."/>
            <person name="de Hoog S."/>
            <person name="Gorbushina A."/>
            <person name="Stielow B."/>
            <person name="Teixiera M."/>
            <person name="Abouelleil A."/>
            <person name="Chapman S.B."/>
            <person name="Priest M."/>
            <person name="Young S.K."/>
            <person name="Wortman J."/>
            <person name="Nusbaum C."/>
            <person name="Birren B."/>
        </authorList>
    </citation>
    <scope>NUCLEOTIDE SEQUENCE [LARGE SCALE GENOMIC DNA]</scope>
    <source>
        <strain evidence="1">CBS 173.52</strain>
    </source>
</reference>
<dbReference type="VEuPathDB" id="FungiDB:Z519_00729"/>
<evidence type="ECO:0000313" key="1">
    <source>
        <dbReference type="EMBL" id="KIW99066.1"/>
    </source>
</evidence>
<protein>
    <submittedName>
        <fullName evidence="1">Uncharacterized protein</fullName>
    </submittedName>
</protein>
<name>A0A0D2FAF5_CLAB1</name>
<dbReference type="Proteomes" id="UP000053789">
    <property type="component" value="Unassembled WGS sequence"/>
</dbReference>
<dbReference type="GeneID" id="27693657"/>
<dbReference type="EMBL" id="KN846980">
    <property type="protein sequence ID" value="KIW99066.1"/>
    <property type="molecule type" value="Genomic_DNA"/>
</dbReference>
<dbReference type="HOGENOM" id="CLU_2849508_0_0_1"/>
<keyword evidence="2" id="KW-1185">Reference proteome</keyword>
<evidence type="ECO:0000313" key="2">
    <source>
        <dbReference type="Proteomes" id="UP000053789"/>
    </source>
</evidence>
<dbReference type="RefSeq" id="XP_016625735.1">
    <property type="nucleotide sequence ID" value="XM_016758486.1"/>
</dbReference>